<feature type="transmembrane region" description="Helical" evidence="4">
    <location>
        <begin position="443"/>
        <end position="463"/>
    </location>
</feature>
<dbReference type="GO" id="GO:0022857">
    <property type="term" value="F:transmembrane transporter activity"/>
    <property type="evidence" value="ECO:0007669"/>
    <property type="project" value="InterPro"/>
</dbReference>
<evidence type="ECO:0000256" key="4">
    <source>
        <dbReference type="SAM" id="Phobius"/>
    </source>
</evidence>
<comment type="caution">
    <text evidence="6">The sequence shown here is derived from an EMBL/GenBank/DDBJ whole genome shotgun (WGS) entry which is preliminary data.</text>
</comment>
<evidence type="ECO:0000256" key="2">
    <source>
        <dbReference type="ARBA" id="ARBA00022989"/>
    </source>
</evidence>
<dbReference type="PANTHER" id="PTHR23528:SF1">
    <property type="entry name" value="MAJOR FACILITATOR SUPERFAMILY (MFS) PROFILE DOMAIN-CONTAINING PROTEIN"/>
    <property type="match status" value="1"/>
</dbReference>
<feature type="domain" description="Major facilitator superfamily (MFS) profile" evidence="5">
    <location>
        <begin position="286"/>
        <end position="480"/>
    </location>
</feature>
<evidence type="ECO:0000313" key="6">
    <source>
        <dbReference type="EMBL" id="MST97116.1"/>
    </source>
</evidence>
<feature type="transmembrane region" description="Helical" evidence="4">
    <location>
        <begin position="229"/>
        <end position="248"/>
    </location>
</feature>
<feature type="transmembrane region" description="Helical" evidence="4">
    <location>
        <begin position="327"/>
        <end position="344"/>
    </location>
</feature>
<feature type="transmembrane region" description="Helical" evidence="4">
    <location>
        <begin position="79"/>
        <end position="101"/>
    </location>
</feature>
<keyword evidence="3 4" id="KW-0472">Membrane</keyword>
<name>A0A844G181_9BACT</name>
<evidence type="ECO:0000256" key="1">
    <source>
        <dbReference type="ARBA" id="ARBA00022692"/>
    </source>
</evidence>
<feature type="transmembrane region" description="Helical" evidence="4">
    <location>
        <begin position="160"/>
        <end position="187"/>
    </location>
</feature>
<dbReference type="InterPro" id="IPR020846">
    <property type="entry name" value="MFS_dom"/>
</dbReference>
<keyword evidence="7" id="KW-1185">Reference proteome</keyword>
<dbReference type="PROSITE" id="PS50850">
    <property type="entry name" value="MFS"/>
    <property type="match status" value="1"/>
</dbReference>
<feature type="transmembrane region" description="Helical" evidence="4">
    <location>
        <begin position="351"/>
        <end position="372"/>
    </location>
</feature>
<organism evidence="6 7">
    <name type="scientific">Victivallis lenta</name>
    <dbReference type="NCBI Taxonomy" id="2606640"/>
    <lineage>
        <taxon>Bacteria</taxon>
        <taxon>Pseudomonadati</taxon>
        <taxon>Lentisphaerota</taxon>
        <taxon>Lentisphaeria</taxon>
        <taxon>Victivallales</taxon>
        <taxon>Victivallaceae</taxon>
        <taxon>Victivallis</taxon>
    </lineage>
</organism>
<keyword evidence="2 4" id="KW-1133">Transmembrane helix</keyword>
<dbReference type="InterPro" id="IPR036259">
    <property type="entry name" value="MFS_trans_sf"/>
</dbReference>
<evidence type="ECO:0000256" key="3">
    <source>
        <dbReference type="ARBA" id="ARBA00023136"/>
    </source>
</evidence>
<protein>
    <submittedName>
        <fullName evidence="6">MFS transporter</fullName>
    </submittedName>
</protein>
<dbReference type="Proteomes" id="UP000435649">
    <property type="component" value="Unassembled WGS sequence"/>
</dbReference>
<dbReference type="Gene3D" id="1.20.1250.20">
    <property type="entry name" value="MFS general substrate transporter like domains"/>
    <property type="match status" value="2"/>
</dbReference>
<feature type="transmembrane region" description="Helical" evidence="4">
    <location>
        <begin position="122"/>
        <end position="140"/>
    </location>
</feature>
<dbReference type="AlphaFoldDB" id="A0A844G181"/>
<dbReference type="SUPFAM" id="SSF103473">
    <property type="entry name" value="MFS general substrate transporter"/>
    <property type="match status" value="1"/>
</dbReference>
<dbReference type="EMBL" id="VUNS01000007">
    <property type="protein sequence ID" value="MST97116.1"/>
    <property type="molecule type" value="Genomic_DNA"/>
</dbReference>
<feature type="transmembrane region" description="Helical" evidence="4">
    <location>
        <begin position="413"/>
        <end position="431"/>
    </location>
</feature>
<feature type="transmembrane region" description="Helical" evidence="4">
    <location>
        <begin position="42"/>
        <end position="67"/>
    </location>
</feature>
<proteinExistence type="predicted"/>
<dbReference type="RefSeq" id="WP_154417933.1">
    <property type="nucleotide sequence ID" value="NZ_CALXOB010000046.1"/>
</dbReference>
<feature type="transmembrane region" description="Helical" evidence="4">
    <location>
        <begin position="378"/>
        <end position="401"/>
    </location>
</feature>
<reference evidence="6 7" key="1">
    <citation type="submission" date="2019-08" db="EMBL/GenBank/DDBJ databases">
        <title>In-depth cultivation of the pig gut microbiome towards novel bacterial diversity and tailored functional studies.</title>
        <authorList>
            <person name="Wylensek D."/>
            <person name="Hitch T.C.A."/>
            <person name="Clavel T."/>
        </authorList>
    </citation>
    <scope>NUCLEOTIDE SEQUENCE [LARGE SCALE GENOMIC DNA]</scope>
    <source>
        <strain evidence="6 7">BBE-744-WT-12</strain>
    </source>
</reference>
<dbReference type="InterPro" id="IPR011701">
    <property type="entry name" value="MFS"/>
</dbReference>
<feature type="transmembrane region" description="Helical" evidence="4">
    <location>
        <begin position="199"/>
        <end position="223"/>
    </location>
</feature>
<keyword evidence="1 4" id="KW-0812">Transmembrane</keyword>
<dbReference type="PANTHER" id="PTHR23528">
    <property type="match status" value="1"/>
</dbReference>
<dbReference type="Pfam" id="PF07690">
    <property type="entry name" value="MFS_1"/>
    <property type="match status" value="1"/>
</dbReference>
<evidence type="ECO:0000259" key="5">
    <source>
        <dbReference type="PROSITE" id="PS50850"/>
    </source>
</evidence>
<gene>
    <name evidence="6" type="ORF">FYJ85_08675</name>
</gene>
<evidence type="ECO:0000313" key="7">
    <source>
        <dbReference type="Proteomes" id="UP000435649"/>
    </source>
</evidence>
<sequence length="480" mass="52889">MNDAILTMEAADDPLKAEAVPGPCPPAASDPKRPYTVGTLRYSLGEVIVVSAWVILGGTVFGMLGSLVPTLLPLTLEHFGASGALIGLVVGSVPAAMNFVMNPILSTASDRTRTRRGRRIPYLLFATPFVTFFLILIGWISPITGYVHANLFPEADINTLGVLLICIFSVVFQFFNLIVGSIYYYIFADVIPHRFIGRFMAALNLAGTAGGFLFNFFVMPYIIDYAPAVFTGIGLLYLVCFLLMCFFVKEGEYPPPKTVRRPEGPLLKRPAEWIGIYFRQCYRHWFFTFLFLGTALNNASTVCRSTFNLLFATRELQMTAGQFGKVMAAGAVVSAGVVVLTGFLMDRLHPLRVFVASGVIVVAANVWGYFGVVDYPTFFVVGIAISVVYAVQFVSNGPVFIELFPPDKFGQFSSANAMMNSILLIFANYFGGVAIDRFGYRFIFIWDTIFTVAATLALLFVYVRWKQLGGPRHYAPPPTD</sequence>
<accession>A0A844G181</accession>